<dbReference type="InParanoid" id="A0A409VR49"/>
<feature type="region of interest" description="Disordered" evidence="1">
    <location>
        <begin position="308"/>
        <end position="395"/>
    </location>
</feature>
<feature type="compositionally biased region" description="Basic and acidic residues" evidence="1">
    <location>
        <begin position="335"/>
        <end position="344"/>
    </location>
</feature>
<sequence>MRTSFALLLSFISLISVVSAAPVPRWDDYSDSNDNGSHRGFSGPSDASIGGIAGFFPVYLSSSDGAYLTDSSYGHSHWGQHTGSESHREHSFGGEYRHKDESSGRAYRHSHSDEGYQDTHESSRHTGGRVHDSEASRGSSFRHTDGPIGSHRSGGFSEEGLHHHPAFDTAMRHSDTQRPVGGLSRHHDRLSNDLPEHALRPHKSSTSGLRHHHSDLDAAEHHGLQTGLGRHSALHHADGDLTHPHLLNPSAHRGSSEHVSGSRLPSSKDSLRGRPASHLLTSHPDAALRHPGALGVHEHSAGLRTAGRQSGRHLDVHSPAAGHPLSSHPLSLHAESSRHSDKHGSASHLPGSHTLGKMDGLRHTPSSLGRHPDAHLPNGHSAGLHGGAGRGASSHHLGWAADHRAGQRASGGKGRLADLHHELLNHPLLAGKLGAHKSQRASSQGGSLHHDMHLSHPVGNHPLSHDAAHKVSVSGMKGLGHGAATKGKGR</sequence>
<evidence type="ECO:0000313" key="3">
    <source>
        <dbReference type="EMBL" id="PPQ68676.1"/>
    </source>
</evidence>
<dbReference type="Proteomes" id="UP000284706">
    <property type="component" value="Unassembled WGS sequence"/>
</dbReference>
<dbReference type="EMBL" id="NHYE01005590">
    <property type="protein sequence ID" value="PPQ68676.1"/>
    <property type="molecule type" value="Genomic_DNA"/>
</dbReference>
<keyword evidence="4" id="KW-1185">Reference proteome</keyword>
<feature type="compositionally biased region" description="Basic and acidic residues" evidence="1">
    <location>
        <begin position="110"/>
        <end position="135"/>
    </location>
</feature>
<feature type="chain" id="PRO_5019131452" evidence="2">
    <location>
        <begin position="21"/>
        <end position="490"/>
    </location>
</feature>
<organism evidence="3 4">
    <name type="scientific">Gymnopilus dilepis</name>
    <dbReference type="NCBI Taxonomy" id="231916"/>
    <lineage>
        <taxon>Eukaryota</taxon>
        <taxon>Fungi</taxon>
        <taxon>Dikarya</taxon>
        <taxon>Basidiomycota</taxon>
        <taxon>Agaricomycotina</taxon>
        <taxon>Agaricomycetes</taxon>
        <taxon>Agaricomycetidae</taxon>
        <taxon>Agaricales</taxon>
        <taxon>Agaricineae</taxon>
        <taxon>Hymenogastraceae</taxon>
        <taxon>Gymnopilus</taxon>
    </lineage>
</organism>
<keyword evidence="2" id="KW-0732">Signal</keyword>
<feature type="compositionally biased region" description="Basic and acidic residues" evidence="1">
    <location>
        <begin position="189"/>
        <end position="199"/>
    </location>
</feature>
<feature type="region of interest" description="Disordered" evidence="1">
    <location>
        <begin position="435"/>
        <end position="465"/>
    </location>
</feature>
<comment type="caution">
    <text evidence="3">The sequence shown here is derived from an EMBL/GenBank/DDBJ whole genome shotgun (WGS) entry which is preliminary data.</text>
</comment>
<evidence type="ECO:0000256" key="1">
    <source>
        <dbReference type="SAM" id="MobiDB-lite"/>
    </source>
</evidence>
<accession>A0A409VR49</accession>
<dbReference type="AlphaFoldDB" id="A0A409VR49"/>
<feature type="compositionally biased region" description="Basic and acidic residues" evidence="1">
    <location>
        <begin position="159"/>
        <end position="176"/>
    </location>
</feature>
<feature type="compositionally biased region" description="Polar residues" evidence="1">
    <location>
        <begin position="257"/>
        <end position="268"/>
    </location>
</feature>
<name>A0A409VR49_9AGAR</name>
<feature type="region of interest" description="Disordered" evidence="1">
    <location>
        <begin position="225"/>
        <end position="278"/>
    </location>
</feature>
<evidence type="ECO:0000313" key="4">
    <source>
        <dbReference type="Proteomes" id="UP000284706"/>
    </source>
</evidence>
<feature type="region of interest" description="Disordered" evidence="1">
    <location>
        <begin position="76"/>
        <end position="212"/>
    </location>
</feature>
<evidence type="ECO:0000256" key="2">
    <source>
        <dbReference type="SAM" id="SignalP"/>
    </source>
</evidence>
<proteinExistence type="predicted"/>
<feature type="signal peptide" evidence="2">
    <location>
        <begin position="1"/>
        <end position="20"/>
    </location>
</feature>
<gene>
    <name evidence="3" type="ORF">CVT26_002958</name>
</gene>
<protein>
    <submittedName>
        <fullName evidence="3">Uncharacterized protein</fullName>
    </submittedName>
</protein>
<feature type="compositionally biased region" description="Basic and acidic residues" evidence="1">
    <location>
        <begin position="84"/>
        <end position="103"/>
    </location>
</feature>
<reference evidence="3 4" key="1">
    <citation type="journal article" date="2018" name="Evol. Lett.">
        <title>Horizontal gene cluster transfer increased hallucinogenic mushroom diversity.</title>
        <authorList>
            <person name="Reynolds H.T."/>
            <person name="Vijayakumar V."/>
            <person name="Gluck-Thaler E."/>
            <person name="Korotkin H.B."/>
            <person name="Matheny P.B."/>
            <person name="Slot J.C."/>
        </authorList>
    </citation>
    <scope>NUCLEOTIDE SEQUENCE [LARGE SCALE GENOMIC DNA]</scope>
    <source>
        <strain evidence="3 4">SRW20</strain>
    </source>
</reference>